<protein>
    <recommendedName>
        <fullName evidence="3">alpha-L-fucosidase</fullName>
        <ecNumber evidence="3">3.2.1.51</ecNumber>
    </recommendedName>
</protein>
<keyword evidence="10" id="KW-1185">Reference proteome</keyword>
<evidence type="ECO:0000256" key="1">
    <source>
        <dbReference type="ARBA" id="ARBA00004071"/>
    </source>
</evidence>
<accession>A0ABU8NM44</accession>
<dbReference type="Proteomes" id="UP001378956">
    <property type="component" value="Unassembled WGS sequence"/>
</dbReference>
<evidence type="ECO:0000256" key="5">
    <source>
        <dbReference type="ARBA" id="ARBA00022801"/>
    </source>
</evidence>
<evidence type="ECO:0000313" key="9">
    <source>
        <dbReference type="EMBL" id="MEJ2903311.1"/>
    </source>
</evidence>
<proteinExistence type="inferred from homology"/>
<comment type="function">
    <text evidence="1">Alpha-L-fucosidase is responsible for hydrolyzing the alpha-1,6-linked fucose joined to the reducing-end N-acetylglucosamine of the carbohydrate moieties of glycoproteins.</text>
</comment>
<comment type="similarity">
    <text evidence="2">Belongs to the glycosyl hydrolase 29 family.</text>
</comment>
<evidence type="ECO:0000256" key="6">
    <source>
        <dbReference type="ARBA" id="ARBA00023295"/>
    </source>
</evidence>
<dbReference type="InterPro" id="IPR016286">
    <property type="entry name" value="FUC_metazoa-typ"/>
</dbReference>
<evidence type="ECO:0000259" key="8">
    <source>
        <dbReference type="Pfam" id="PF01120"/>
    </source>
</evidence>
<feature type="domain" description="Glycoside hydrolase family 29 N-terminal" evidence="8">
    <location>
        <begin position="20"/>
        <end position="335"/>
    </location>
</feature>
<organism evidence="9 10">
    <name type="scientific">Pedobacter panaciterrae</name>
    <dbReference type="NCBI Taxonomy" id="363849"/>
    <lineage>
        <taxon>Bacteria</taxon>
        <taxon>Pseudomonadati</taxon>
        <taxon>Bacteroidota</taxon>
        <taxon>Sphingobacteriia</taxon>
        <taxon>Sphingobacteriales</taxon>
        <taxon>Sphingobacteriaceae</taxon>
        <taxon>Pedobacter</taxon>
    </lineage>
</organism>
<reference evidence="9 10" key="1">
    <citation type="submission" date="2024-03" db="EMBL/GenBank/DDBJ databases">
        <title>Sequence of Lycoming College Course Isolates.</title>
        <authorList>
            <person name="Plotts O."/>
            <person name="Newman J."/>
        </authorList>
    </citation>
    <scope>NUCLEOTIDE SEQUENCE [LARGE SCALE GENOMIC DNA]</scope>
    <source>
        <strain evidence="9 10">CJB-3</strain>
    </source>
</reference>
<evidence type="ECO:0000313" key="10">
    <source>
        <dbReference type="Proteomes" id="UP001378956"/>
    </source>
</evidence>
<dbReference type="InterPro" id="IPR017853">
    <property type="entry name" value="GH"/>
</dbReference>
<evidence type="ECO:0000256" key="3">
    <source>
        <dbReference type="ARBA" id="ARBA00012662"/>
    </source>
</evidence>
<dbReference type="InterPro" id="IPR000933">
    <property type="entry name" value="Glyco_hydro_29"/>
</dbReference>
<feature type="chain" id="PRO_5045139608" description="alpha-L-fucosidase" evidence="7">
    <location>
        <begin position="21"/>
        <end position="616"/>
    </location>
</feature>
<dbReference type="SMART" id="SM00812">
    <property type="entry name" value="Alpha_L_fucos"/>
    <property type="match status" value="1"/>
</dbReference>
<comment type="caution">
    <text evidence="9">The sequence shown here is derived from an EMBL/GenBank/DDBJ whole genome shotgun (WGS) entry which is preliminary data.</text>
</comment>
<evidence type="ECO:0000256" key="7">
    <source>
        <dbReference type="SAM" id="SignalP"/>
    </source>
</evidence>
<keyword evidence="4 7" id="KW-0732">Signal</keyword>
<keyword evidence="6" id="KW-0326">Glycosidase</keyword>
<name>A0ABU8NM44_9SPHI</name>
<dbReference type="EMBL" id="JBBEUB010000003">
    <property type="protein sequence ID" value="MEJ2903311.1"/>
    <property type="molecule type" value="Genomic_DNA"/>
</dbReference>
<evidence type="ECO:0000256" key="2">
    <source>
        <dbReference type="ARBA" id="ARBA00007951"/>
    </source>
</evidence>
<gene>
    <name evidence="9" type="ORF">WAE58_12785</name>
</gene>
<keyword evidence="5" id="KW-0378">Hydrolase</keyword>
<dbReference type="PANTHER" id="PTHR10030:SF37">
    <property type="entry name" value="ALPHA-L-FUCOSIDASE-RELATED"/>
    <property type="match status" value="1"/>
</dbReference>
<evidence type="ECO:0000256" key="4">
    <source>
        <dbReference type="ARBA" id="ARBA00022729"/>
    </source>
</evidence>
<dbReference type="Pfam" id="PF01120">
    <property type="entry name" value="Alpha_L_fucos"/>
    <property type="match status" value="1"/>
</dbReference>
<dbReference type="EC" id="3.2.1.51" evidence="3"/>
<dbReference type="InterPro" id="IPR057739">
    <property type="entry name" value="Glyco_hydro_29_N"/>
</dbReference>
<dbReference type="Gene3D" id="3.20.20.80">
    <property type="entry name" value="Glycosidases"/>
    <property type="match status" value="1"/>
</dbReference>
<feature type="signal peptide" evidence="7">
    <location>
        <begin position="1"/>
        <end position="20"/>
    </location>
</feature>
<sequence length="616" mass="69177">MKKRITPLLFVIMLCGKVNAQQPGAKDIDDKKQKMEWFANAKLGIFIHWGIYSVNGISESWSFFNNYINHDNYMKQLDGFTAANYRPEEWVKLIKESGAKYTVITTKHHDGVSLWNTKAIDATTTLKQSAAKKDVITPFIKAVKKSGLKTGIYFSLPDWSHPDYDGFTRDRKRYKLSEEPKRWNKFQKYLHTQMNELSVNFKPDLLWFDGDWEHSAEEWQAGKISADLKKYNPNIIINSRLNHHGDYETPEQGIPVLRPNSEYWELCYTMNDSWGYQPYDFKYKSPNMIVRTLVDCISMGGNLLLDIGPKADGTIATEQGNILKGLGRWTKKHAEAIYGTHAGLPAGHFNGKTALSADKKTLYLYADWVPDNGGLLLSGIRSAVRSAKIVGSDLKATFVTNGENISIKIPTSAADQDVTVIALKFDNPVEVNDQSLISLSFNDLTNKRADYKTQINNIASSLHNGVNPFKDTDLPTDGLDFEAGKKGLNPELYKWVTKNAESLYKTGKGLPEGHYQGASALSADKQTVYLFVEGKPTGPIALKGIKNKVSRIRIVGEGTMIEPEIYNKLYWSSVPGIVYIPLPKDRLDKDLTVVAVLLDGPIDLYREKVGAIESNL</sequence>
<dbReference type="RefSeq" id="WP_288879040.1">
    <property type="nucleotide sequence ID" value="NZ_CBFGNQ010000001.1"/>
</dbReference>
<dbReference type="PRINTS" id="PR00741">
    <property type="entry name" value="GLHYDRLASE29"/>
</dbReference>
<dbReference type="PANTHER" id="PTHR10030">
    <property type="entry name" value="ALPHA-L-FUCOSIDASE"/>
    <property type="match status" value="1"/>
</dbReference>
<dbReference type="SUPFAM" id="SSF51445">
    <property type="entry name" value="(Trans)glycosidases"/>
    <property type="match status" value="1"/>
</dbReference>